<feature type="compositionally biased region" description="Pro residues" evidence="1">
    <location>
        <begin position="54"/>
        <end position="64"/>
    </location>
</feature>
<dbReference type="SUPFAM" id="SSF47459">
    <property type="entry name" value="HLH, helix-loop-helix DNA-binding domain"/>
    <property type="match status" value="1"/>
</dbReference>
<name>A0A803XWD0_MELGA</name>
<organism evidence="3 4">
    <name type="scientific">Meleagris gallopavo</name>
    <name type="common">Wild turkey</name>
    <dbReference type="NCBI Taxonomy" id="9103"/>
    <lineage>
        <taxon>Eukaryota</taxon>
        <taxon>Metazoa</taxon>
        <taxon>Chordata</taxon>
        <taxon>Craniata</taxon>
        <taxon>Vertebrata</taxon>
        <taxon>Euteleostomi</taxon>
        <taxon>Archelosauria</taxon>
        <taxon>Archosauria</taxon>
        <taxon>Dinosauria</taxon>
        <taxon>Saurischia</taxon>
        <taxon>Theropoda</taxon>
        <taxon>Coelurosauria</taxon>
        <taxon>Aves</taxon>
        <taxon>Neognathae</taxon>
        <taxon>Galloanserae</taxon>
        <taxon>Galliformes</taxon>
        <taxon>Phasianidae</taxon>
        <taxon>Meleagridinae</taxon>
        <taxon>Meleagris</taxon>
    </lineage>
</organism>
<dbReference type="PROSITE" id="PS50888">
    <property type="entry name" value="BHLH"/>
    <property type="match status" value="1"/>
</dbReference>
<accession>A0A803XWD0</accession>
<feature type="region of interest" description="Disordered" evidence="1">
    <location>
        <begin position="41"/>
        <end position="64"/>
    </location>
</feature>
<dbReference type="InParanoid" id="A0A803XWD0"/>
<dbReference type="InterPro" id="IPR011598">
    <property type="entry name" value="bHLH_dom"/>
</dbReference>
<proteinExistence type="predicted"/>
<dbReference type="Pfam" id="PF00010">
    <property type="entry name" value="HLH"/>
    <property type="match status" value="1"/>
</dbReference>
<evidence type="ECO:0000256" key="1">
    <source>
        <dbReference type="SAM" id="MobiDB-lite"/>
    </source>
</evidence>
<dbReference type="GeneTree" id="ENSGT01040000244513"/>
<evidence type="ECO:0000259" key="2">
    <source>
        <dbReference type="PROSITE" id="PS50888"/>
    </source>
</evidence>
<dbReference type="Proteomes" id="UP000001645">
    <property type="component" value="Unplaced"/>
</dbReference>
<dbReference type="Ensembl" id="ENSMGAT00000029828.1">
    <property type="protein sequence ID" value="ENSMGAP00000023826.1"/>
    <property type="gene ID" value="ENSMGAG00000019444.1"/>
</dbReference>
<evidence type="ECO:0000313" key="4">
    <source>
        <dbReference type="Proteomes" id="UP000001645"/>
    </source>
</evidence>
<feature type="domain" description="BHLH" evidence="2">
    <location>
        <begin position="5"/>
        <end position="64"/>
    </location>
</feature>
<evidence type="ECO:0000313" key="3">
    <source>
        <dbReference type="Ensembl" id="ENSMGAP00000023826.1"/>
    </source>
</evidence>
<sequence length="64" mass="7167">MASSPRRPSSPLLEKRRRARINESLNQLKMLILSLSARTRFPSAQPDAPSLPSLCPPRPYPLSL</sequence>
<reference evidence="3" key="1">
    <citation type="journal article" date="2010" name="PLoS Biol.">
        <title>Multi-platform next-generation sequencing of the domestic turkey (Meleagris gallopavo): genome assembly and analysis.</title>
        <authorList>
            <person name="Dalloul R.A."/>
            <person name="Long J.A."/>
            <person name="Zimin A.V."/>
            <person name="Aslam L."/>
            <person name="Beal K."/>
            <person name="Blomberg L.A."/>
            <person name="Bouffard P."/>
            <person name="Burt D.W."/>
            <person name="Crasta O."/>
            <person name="Crooijmans R.P."/>
            <person name="Cooper K."/>
            <person name="Coulombe R.A."/>
            <person name="De S."/>
            <person name="Delany M.E."/>
            <person name="Dodgson J.B."/>
            <person name="Dong J.J."/>
            <person name="Evans C."/>
            <person name="Frederickson K.M."/>
            <person name="Flicek P."/>
            <person name="Florea L."/>
            <person name="Folkerts O."/>
            <person name="Groenen M.A."/>
            <person name="Harkins T.T."/>
            <person name="Herrero J."/>
            <person name="Hoffmann S."/>
            <person name="Megens H.J."/>
            <person name="Jiang A."/>
            <person name="de Jong P."/>
            <person name="Kaiser P."/>
            <person name="Kim H."/>
            <person name="Kim K.W."/>
            <person name="Kim S."/>
            <person name="Langenberger D."/>
            <person name="Lee M.K."/>
            <person name="Lee T."/>
            <person name="Mane S."/>
            <person name="Marcais G."/>
            <person name="Marz M."/>
            <person name="McElroy A.P."/>
            <person name="Modise T."/>
            <person name="Nefedov M."/>
            <person name="Notredame C."/>
            <person name="Paton I.R."/>
            <person name="Payne W.S."/>
            <person name="Pertea G."/>
            <person name="Prickett D."/>
            <person name="Puiu D."/>
            <person name="Qioa D."/>
            <person name="Raineri E."/>
            <person name="Ruffier M."/>
            <person name="Salzberg S.L."/>
            <person name="Schatz M.C."/>
            <person name="Scheuring C."/>
            <person name="Schmidt C.J."/>
            <person name="Schroeder S."/>
            <person name="Searle S.M."/>
            <person name="Smith E.J."/>
            <person name="Smith J."/>
            <person name="Sonstegard T.S."/>
            <person name="Stadler P.F."/>
            <person name="Tafer H."/>
            <person name="Tu Z.J."/>
            <person name="Van Tassell C.P."/>
            <person name="Vilella A.J."/>
            <person name="Williams K.P."/>
            <person name="Yorke J.A."/>
            <person name="Zhang L."/>
            <person name="Zhang H.B."/>
            <person name="Zhang X."/>
            <person name="Zhang Y."/>
            <person name="Reed K.M."/>
        </authorList>
    </citation>
    <scope>NUCLEOTIDE SEQUENCE [LARGE SCALE GENOMIC DNA]</scope>
</reference>
<dbReference type="AlphaFoldDB" id="A0A803XWD0"/>
<dbReference type="Gene3D" id="4.10.280.10">
    <property type="entry name" value="Helix-loop-helix DNA-binding domain"/>
    <property type="match status" value="1"/>
</dbReference>
<reference evidence="3" key="2">
    <citation type="submission" date="2025-08" db="UniProtKB">
        <authorList>
            <consortium name="Ensembl"/>
        </authorList>
    </citation>
    <scope>IDENTIFICATION</scope>
</reference>
<keyword evidence="4" id="KW-1185">Reference proteome</keyword>
<reference evidence="3" key="3">
    <citation type="submission" date="2025-09" db="UniProtKB">
        <authorList>
            <consortium name="Ensembl"/>
        </authorList>
    </citation>
    <scope>IDENTIFICATION</scope>
</reference>
<protein>
    <recommendedName>
        <fullName evidence="2">BHLH domain-containing protein</fullName>
    </recommendedName>
</protein>
<dbReference type="InterPro" id="IPR036638">
    <property type="entry name" value="HLH_DNA-bd_sf"/>
</dbReference>
<dbReference type="GO" id="GO:0046983">
    <property type="term" value="F:protein dimerization activity"/>
    <property type="evidence" value="ECO:0007669"/>
    <property type="project" value="InterPro"/>
</dbReference>